<proteinExistence type="predicted"/>
<gene>
    <name evidence="1" type="ORF">BCM02_114155</name>
</gene>
<reference evidence="1 2" key="1">
    <citation type="submission" date="2019-07" db="EMBL/GenBank/DDBJ databases">
        <title>Genomic Encyclopedia of Type Strains, Phase III (KMG-III): the genomes of soil and plant-associated and newly described type strains.</title>
        <authorList>
            <person name="Whitman W."/>
        </authorList>
    </citation>
    <scope>NUCLEOTIDE SEQUENCE [LARGE SCALE GENOMIC DNA]</scope>
    <source>
        <strain evidence="1 2">BL24</strain>
    </source>
</reference>
<accession>A0A5S5BTH5</accession>
<dbReference type="OrthoDB" id="1913526at2"/>
<protein>
    <submittedName>
        <fullName evidence="1">Uncharacterized protein</fullName>
    </submittedName>
</protein>
<dbReference type="EMBL" id="VNHS01000014">
    <property type="protein sequence ID" value="TYP69638.1"/>
    <property type="molecule type" value="Genomic_DNA"/>
</dbReference>
<dbReference type="RefSeq" id="WP_148933017.1">
    <property type="nucleotide sequence ID" value="NZ_VNHS01000014.1"/>
</dbReference>
<keyword evidence="2" id="KW-1185">Reference proteome</keyword>
<dbReference type="AlphaFoldDB" id="A0A5S5BTH5"/>
<dbReference type="Proteomes" id="UP000323257">
    <property type="component" value="Unassembled WGS sequence"/>
</dbReference>
<evidence type="ECO:0000313" key="1">
    <source>
        <dbReference type="EMBL" id="TYP69638.1"/>
    </source>
</evidence>
<evidence type="ECO:0000313" key="2">
    <source>
        <dbReference type="Proteomes" id="UP000323257"/>
    </source>
</evidence>
<sequence>MSRSRKKSPVWTDHATPGTAWAKREAAKAVRRYKEYIADGRMYRKIYNPWNITDHRTYRTRNEAIADWVRHRAYFPDQALAEALRDWERYHVRK</sequence>
<name>A0A5S5BTH5_9BACL</name>
<comment type="caution">
    <text evidence="1">The sequence shown here is derived from an EMBL/GenBank/DDBJ whole genome shotgun (WGS) entry which is preliminary data.</text>
</comment>
<organism evidence="1 2">
    <name type="scientific">Paenibacillus methanolicus</name>
    <dbReference type="NCBI Taxonomy" id="582686"/>
    <lineage>
        <taxon>Bacteria</taxon>
        <taxon>Bacillati</taxon>
        <taxon>Bacillota</taxon>
        <taxon>Bacilli</taxon>
        <taxon>Bacillales</taxon>
        <taxon>Paenibacillaceae</taxon>
        <taxon>Paenibacillus</taxon>
    </lineage>
</organism>